<dbReference type="EMBL" id="KQ423766">
    <property type="protein sequence ID" value="KOF72227.1"/>
    <property type="molecule type" value="Genomic_DNA"/>
</dbReference>
<organism evidence="1">
    <name type="scientific">Octopus bimaculoides</name>
    <name type="common">California two-spotted octopus</name>
    <dbReference type="NCBI Taxonomy" id="37653"/>
    <lineage>
        <taxon>Eukaryota</taxon>
        <taxon>Metazoa</taxon>
        <taxon>Spiralia</taxon>
        <taxon>Lophotrochozoa</taxon>
        <taxon>Mollusca</taxon>
        <taxon>Cephalopoda</taxon>
        <taxon>Coleoidea</taxon>
        <taxon>Octopodiformes</taxon>
        <taxon>Octopoda</taxon>
        <taxon>Incirrata</taxon>
        <taxon>Octopodidae</taxon>
        <taxon>Octopus</taxon>
    </lineage>
</organism>
<evidence type="ECO:0000313" key="1">
    <source>
        <dbReference type="EMBL" id="KOF72227.1"/>
    </source>
</evidence>
<dbReference type="AlphaFoldDB" id="A0A0L8G5D1"/>
<sequence>MLLNIFNISHYPWWSNCFPHLHILPQSITFSIITIKFSGCSLYCVCVIVLSLSLPNSFSNPLKYFYASFFASVNANVL</sequence>
<proteinExistence type="predicted"/>
<protein>
    <submittedName>
        <fullName evidence="1">Uncharacterized protein</fullName>
    </submittedName>
</protein>
<gene>
    <name evidence="1" type="ORF">OCBIM_22039816mg</name>
</gene>
<name>A0A0L8G5D1_OCTBM</name>
<accession>A0A0L8G5D1</accession>
<reference evidence="1" key="1">
    <citation type="submission" date="2015-07" db="EMBL/GenBank/DDBJ databases">
        <title>MeaNS - Measles Nucleotide Surveillance Program.</title>
        <authorList>
            <person name="Tran T."/>
            <person name="Druce J."/>
        </authorList>
    </citation>
    <scope>NUCLEOTIDE SEQUENCE</scope>
    <source>
        <strain evidence="1">UCB-OBI-ISO-001</strain>
        <tissue evidence="1">Gonad</tissue>
    </source>
</reference>